<dbReference type="InterPro" id="IPR025702">
    <property type="entry name" value="OXD"/>
</dbReference>
<accession>A0A2T2P9M6</accession>
<evidence type="ECO:0000256" key="1">
    <source>
        <dbReference type="ARBA" id="ARBA00001970"/>
    </source>
</evidence>
<dbReference type="AlphaFoldDB" id="A0A2T2P9M6"/>
<keyword evidence="3" id="KW-0479">Metal-binding</keyword>
<sequence>MSSNHLESAISPCLRQLRSTSVQLPPNHAPPYAAYTSRFPTSTSHVVVTILGIQYRPTVSSPSFPTPEYTKIVSFLDKPTNSTPNFWEPSSFTDSRGYYHILVIIYWSSISKFQEWRSASGFQLWWANLEPSPECGHFLEMFTPTMDRYEDVTSRMDIQEGGAHMRECMSGPIQEHAYWGSMRDRLPVSQVDQLHGEKNNMISINDNTIAKSTEKAETSRGRIKVPSRKNLCVIRSGQDWSSTSPEERALYLSTMHPVLITGMNFLRDEGSEIGCHSCRFADIIDPMTGKADKERTFGLAYFNELASLEDWSRKHQTHLNIFGGFLKYAKRLGDDMTLKLWHEVCVLEEDQQEFEYVGCHSQTGMLATL</sequence>
<evidence type="ECO:0000313" key="7">
    <source>
        <dbReference type="Proteomes" id="UP000240883"/>
    </source>
</evidence>
<keyword evidence="4" id="KW-0408">Iron</keyword>
<evidence type="ECO:0000256" key="3">
    <source>
        <dbReference type="ARBA" id="ARBA00022723"/>
    </source>
</evidence>
<dbReference type="Proteomes" id="UP000240883">
    <property type="component" value="Unassembled WGS sequence"/>
</dbReference>
<keyword evidence="2" id="KW-0349">Heme</keyword>
<protein>
    <submittedName>
        <fullName evidence="6">Phenylacetaldoxime dehydratase</fullName>
    </submittedName>
</protein>
<name>A0A2T2P9M6_CORCC</name>
<proteinExistence type="predicted"/>
<reference evidence="6 7" key="1">
    <citation type="journal article" date="2018" name="Front. Microbiol.">
        <title>Genome-Wide Analysis of Corynespora cassiicola Leaf Fall Disease Putative Effectors.</title>
        <authorList>
            <person name="Lopez D."/>
            <person name="Ribeiro S."/>
            <person name="Label P."/>
            <person name="Fumanal B."/>
            <person name="Venisse J.S."/>
            <person name="Kohler A."/>
            <person name="de Oliveira R.R."/>
            <person name="Labutti K."/>
            <person name="Lipzen A."/>
            <person name="Lail K."/>
            <person name="Bauer D."/>
            <person name="Ohm R.A."/>
            <person name="Barry K.W."/>
            <person name="Spatafora J."/>
            <person name="Grigoriev I.V."/>
            <person name="Martin F.M."/>
            <person name="Pujade-Renaud V."/>
        </authorList>
    </citation>
    <scope>NUCLEOTIDE SEQUENCE [LARGE SCALE GENOMIC DNA]</scope>
    <source>
        <strain evidence="6 7">Philippines</strain>
    </source>
</reference>
<dbReference type="GO" id="GO:0016829">
    <property type="term" value="F:lyase activity"/>
    <property type="evidence" value="ECO:0007669"/>
    <property type="project" value="UniProtKB-KW"/>
</dbReference>
<gene>
    <name evidence="6" type="ORF">BS50DRAFT_12178</name>
</gene>
<evidence type="ECO:0000256" key="2">
    <source>
        <dbReference type="ARBA" id="ARBA00022617"/>
    </source>
</evidence>
<keyword evidence="5" id="KW-0456">Lyase</keyword>
<dbReference type="STRING" id="1448308.A0A2T2P9M6"/>
<organism evidence="6 7">
    <name type="scientific">Corynespora cassiicola Philippines</name>
    <dbReference type="NCBI Taxonomy" id="1448308"/>
    <lineage>
        <taxon>Eukaryota</taxon>
        <taxon>Fungi</taxon>
        <taxon>Dikarya</taxon>
        <taxon>Ascomycota</taxon>
        <taxon>Pezizomycotina</taxon>
        <taxon>Dothideomycetes</taxon>
        <taxon>Pleosporomycetidae</taxon>
        <taxon>Pleosporales</taxon>
        <taxon>Corynesporascaceae</taxon>
        <taxon>Corynespora</taxon>
    </lineage>
</organism>
<evidence type="ECO:0000313" key="6">
    <source>
        <dbReference type="EMBL" id="PSN74266.1"/>
    </source>
</evidence>
<dbReference type="Pfam" id="PF13816">
    <property type="entry name" value="Dehydratase_hem"/>
    <property type="match status" value="1"/>
</dbReference>
<evidence type="ECO:0000256" key="5">
    <source>
        <dbReference type="ARBA" id="ARBA00023239"/>
    </source>
</evidence>
<comment type="cofactor">
    <cofactor evidence="1">
        <name>heme b</name>
        <dbReference type="ChEBI" id="CHEBI:60344"/>
    </cofactor>
</comment>
<keyword evidence="7" id="KW-1185">Reference proteome</keyword>
<dbReference type="OrthoDB" id="3359285at2759"/>
<dbReference type="EMBL" id="KZ678128">
    <property type="protein sequence ID" value="PSN74266.1"/>
    <property type="molecule type" value="Genomic_DNA"/>
</dbReference>
<evidence type="ECO:0000256" key="4">
    <source>
        <dbReference type="ARBA" id="ARBA00023004"/>
    </source>
</evidence>
<dbReference type="GO" id="GO:0046872">
    <property type="term" value="F:metal ion binding"/>
    <property type="evidence" value="ECO:0007669"/>
    <property type="project" value="UniProtKB-KW"/>
</dbReference>